<dbReference type="Proteomes" id="UP001162131">
    <property type="component" value="Unassembled WGS sequence"/>
</dbReference>
<protein>
    <submittedName>
        <fullName evidence="2">Uncharacterized protein</fullName>
    </submittedName>
</protein>
<accession>A0AAU9JLI0</accession>
<reference evidence="2" key="1">
    <citation type="submission" date="2021-09" db="EMBL/GenBank/DDBJ databases">
        <authorList>
            <consortium name="AG Swart"/>
            <person name="Singh M."/>
            <person name="Singh A."/>
            <person name="Seah K."/>
            <person name="Emmerich C."/>
        </authorList>
    </citation>
    <scope>NUCLEOTIDE SEQUENCE</scope>
    <source>
        <strain evidence="2">ATCC30299</strain>
    </source>
</reference>
<evidence type="ECO:0000313" key="3">
    <source>
        <dbReference type="Proteomes" id="UP001162131"/>
    </source>
</evidence>
<feature type="region of interest" description="Disordered" evidence="1">
    <location>
        <begin position="259"/>
        <end position="312"/>
    </location>
</feature>
<evidence type="ECO:0000313" key="2">
    <source>
        <dbReference type="EMBL" id="CAG9326833.1"/>
    </source>
</evidence>
<name>A0AAU9JLI0_9CILI</name>
<sequence>MSCQETQSSSMLSQEEISSKTENICHIENCKNGAHAICKCRSPSVFLCKDHILSHLEIASDIPHQTDFFYIKLDPKDNEYIADIILQAKVKLQSDYEKILKVSSEVIQSFTSKITQHISKIKTLQNAYISALESVISAEKISREAQTPIFQELQKDLQKFKSDISNVKWFSFKLDSNGIMDEIDNFCRIQLNNQQVFKFTGLKDEILVYEKSGNKESEDVIIEFEEVYAEKSEEEEEEENRWNYDSVDYEEGELRDFYEEEEEDTYEEQFEEQFEEQYDPWDDYEEDYGEDEELYVRTNQQESYSEYSDEDY</sequence>
<comment type="caution">
    <text evidence="2">The sequence shown here is derived from an EMBL/GenBank/DDBJ whole genome shotgun (WGS) entry which is preliminary data.</text>
</comment>
<evidence type="ECO:0000256" key="1">
    <source>
        <dbReference type="SAM" id="MobiDB-lite"/>
    </source>
</evidence>
<keyword evidence="3" id="KW-1185">Reference proteome</keyword>
<organism evidence="2 3">
    <name type="scientific">Blepharisma stoltei</name>
    <dbReference type="NCBI Taxonomy" id="1481888"/>
    <lineage>
        <taxon>Eukaryota</taxon>
        <taxon>Sar</taxon>
        <taxon>Alveolata</taxon>
        <taxon>Ciliophora</taxon>
        <taxon>Postciliodesmatophora</taxon>
        <taxon>Heterotrichea</taxon>
        <taxon>Heterotrichida</taxon>
        <taxon>Blepharismidae</taxon>
        <taxon>Blepharisma</taxon>
    </lineage>
</organism>
<feature type="compositionally biased region" description="Acidic residues" evidence="1">
    <location>
        <begin position="259"/>
        <end position="293"/>
    </location>
</feature>
<feature type="compositionally biased region" description="Polar residues" evidence="1">
    <location>
        <begin position="297"/>
        <end position="306"/>
    </location>
</feature>
<gene>
    <name evidence="2" type="ORF">BSTOLATCC_MIC42095</name>
</gene>
<dbReference type="EMBL" id="CAJZBQ010000041">
    <property type="protein sequence ID" value="CAG9326833.1"/>
    <property type="molecule type" value="Genomic_DNA"/>
</dbReference>
<proteinExistence type="predicted"/>
<dbReference type="AlphaFoldDB" id="A0AAU9JLI0"/>